<comment type="catalytic activity">
    <reaction evidence="18">
        <text>L-seryl-[protein] + ATP = O-phospho-L-seryl-[protein] + ADP + H(+)</text>
        <dbReference type="Rhea" id="RHEA:17989"/>
        <dbReference type="Rhea" id="RHEA-COMP:9863"/>
        <dbReference type="Rhea" id="RHEA-COMP:11604"/>
        <dbReference type="ChEBI" id="CHEBI:15378"/>
        <dbReference type="ChEBI" id="CHEBI:29999"/>
        <dbReference type="ChEBI" id="CHEBI:30616"/>
        <dbReference type="ChEBI" id="CHEBI:83421"/>
        <dbReference type="ChEBI" id="CHEBI:456216"/>
        <dbReference type="EC" id="2.7.11.1"/>
    </reaction>
    <physiologicalReaction direction="left-to-right" evidence="18">
        <dbReference type="Rhea" id="RHEA:17990"/>
    </physiologicalReaction>
</comment>
<dbReference type="PROSITE" id="PS00108">
    <property type="entry name" value="PROTEIN_KINASE_ST"/>
    <property type="match status" value="1"/>
</dbReference>
<feature type="chain" id="PRO_5042874913" description="non-specific serine/threonine protein kinase" evidence="21">
    <location>
        <begin position="33"/>
        <end position="1208"/>
    </location>
</feature>
<feature type="compositionally biased region" description="Basic residues" evidence="20">
    <location>
        <begin position="689"/>
        <end position="708"/>
    </location>
</feature>
<keyword evidence="5" id="KW-0808">Transferase</keyword>
<keyword evidence="25" id="KW-1185">Reference proteome</keyword>
<dbReference type="EMBL" id="MU853227">
    <property type="protein sequence ID" value="KAK4124372.1"/>
    <property type="molecule type" value="Genomic_DNA"/>
</dbReference>
<evidence type="ECO:0000256" key="8">
    <source>
        <dbReference type="ARBA" id="ARBA00022729"/>
    </source>
</evidence>
<evidence type="ECO:0000256" key="6">
    <source>
        <dbReference type="ARBA" id="ARBA00022692"/>
    </source>
</evidence>
<evidence type="ECO:0000256" key="2">
    <source>
        <dbReference type="ARBA" id="ARBA00004479"/>
    </source>
</evidence>
<dbReference type="GO" id="GO:0004521">
    <property type="term" value="F:RNA endonuclease activity"/>
    <property type="evidence" value="ECO:0007669"/>
    <property type="project" value="InterPro"/>
</dbReference>
<feature type="region of interest" description="Disordered" evidence="20">
    <location>
        <begin position="643"/>
        <end position="729"/>
    </location>
</feature>
<dbReference type="GO" id="GO:0004674">
    <property type="term" value="F:protein serine/threonine kinase activity"/>
    <property type="evidence" value="ECO:0007669"/>
    <property type="project" value="UniProtKB-KW"/>
</dbReference>
<keyword evidence="11" id="KW-0378">Hydrolase</keyword>
<evidence type="ECO:0000256" key="5">
    <source>
        <dbReference type="ARBA" id="ARBA00022679"/>
    </source>
</evidence>
<dbReference type="GO" id="GO:0036498">
    <property type="term" value="P:IRE1-mediated unfolded protein response"/>
    <property type="evidence" value="ECO:0007669"/>
    <property type="project" value="TreeGrafter"/>
</dbReference>
<dbReference type="RefSeq" id="XP_062648143.1">
    <property type="nucleotide sequence ID" value="XM_062797016.1"/>
</dbReference>
<dbReference type="InterPro" id="IPR011047">
    <property type="entry name" value="Quinoprotein_ADH-like_sf"/>
</dbReference>
<dbReference type="EC" id="2.7.11.1" evidence="3"/>
<evidence type="ECO:0000256" key="16">
    <source>
        <dbReference type="ARBA" id="ARBA00023180"/>
    </source>
</evidence>
<evidence type="ECO:0000256" key="9">
    <source>
        <dbReference type="ARBA" id="ARBA00022741"/>
    </source>
</evidence>
<dbReference type="PROSITE" id="PS50011">
    <property type="entry name" value="PROTEIN_KINASE_DOM"/>
    <property type="match status" value="1"/>
</dbReference>
<evidence type="ECO:0000256" key="15">
    <source>
        <dbReference type="ARBA" id="ARBA00023136"/>
    </source>
</evidence>
<evidence type="ECO:0000313" key="25">
    <source>
        <dbReference type="Proteomes" id="UP001302602"/>
    </source>
</evidence>
<dbReference type="GO" id="GO:0006397">
    <property type="term" value="P:mRNA processing"/>
    <property type="evidence" value="ECO:0007669"/>
    <property type="project" value="InterPro"/>
</dbReference>
<dbReference type="Pfam" id="PF06479">
    <property type="entry name" value="Ribonuc_2-5A"/>
    <property type="match status" value="1"/>
</dbReference>
<dbReference type="GO" id="GO:0051082">
    <property type="term" value="F:unfolded protein binding"/>
    <property type="evidence" value="ECO:0007669"/>
    <property type="project" value="TreeGrafter"/>
</dbReference>
<feature type="compositionally biased region" description="Basic and acidic residues" evidence="20">
    <location>
        <begin position="709"/>
        <end position="720"/>
    </location>
</feature>
<evidence type="ECO:0000256" key="21">
    <source>
        <dbReference type="SAM" id="SignalP"/>
    </source>
</evidence>
<dbReference type="InterPro" id="IPR017441">
    <property type="entry name" value="Protein_kinase_ATP_BS"/>
</dbReference>
<comment type="caution">
    <text evidence="24">The sequence shown here is derived from an EMBL/GenBank/DDBJ whole genome shotgun (WGS) entry which is preliminary data.</text>
</comment>
<protein>
    <recommendedName>
        <fullName evidence="3">non-specific serine/threonine protein kinase</fullName>
        <ecNumber evidence="3">2.7.11.1</ecNumber>
    </recommendedName>
</protein>
<keyword evidence="16" id="KW-0325">Glycoprotein</keyword>
<comment type="catalytic activity">
    <reaction evidence="17">
        <text>L-threonyl-[protein] + ATP = O-phospho-L-threonyl-[protein] + ADP + H(+)</text>
        <dbReference type="Rhea" id="RHEA:46608"/>
        <dbReference type="Rhea" id="RHEA-COMP:11060"/>
        <dbReference type="Rhea" id="RHEA-COMP:11605"/>
        <dbReference type="ChEBI" id="CHEBI:15378"/>
        <dbReference type="ChEBI" id="CHEBI:30013"/>
        <dbReference type="ChEBI" id="CHEBI:30616"/>
        <dbReference type="ChEBI" id="CHEBI:61977"/>
        <dbReference type="ChEBI" id="CHEBI:456216"/>
        <dbReference type="EC" id="2.7.11.1"/>
    </reaction>
    <physiologicalReaction direction="left-to-right" evidence="17">
        <dbReference type="Rhea" id="RHEA:46609"/>
    </physiologicalReaction>
</comment>
<dbReference type="SMART" id="SM00564">
    <property type="entry name" value="PQQ"/>
    <property type="match status" value="2"/>
</dbReference>
<dbReference type="GO" id="GO:1990604">
    <property type="term" value="C:IRE1-TRAF2-ASK1 complex"/>
    <property type="evidence" value="ECO:0007669"/>
    <property type="project" value="TreeGrafter"/>
</dbReference>
<evidence type="ECO:0000259" key="23">
    <source>
        <dbReference type="PROSITE" id="PS51392"/>
    </source>
</evidence>
<gene>
    <name evidence="24" type="ORF">N657DRAFT_689931</name>
</gene>
<evidence type="ECO:0000256" key="7">
    <source>
        <dbReference type="ARBA" id="ARBA00022723"/>
    </source>
</evidence>
<feature type="signal peptide" evidence="21">
    <location>
        <begin position="1"/>
        <end position="32"/>
    </location>
</feature>
<dbReference type="InterPro" id="IPR038357">
    <property type="entry name" value="KEN_sf"/>
</dbReference>
<evidence type="ECO:0000256" key="10">
    <source>
        <dbReference type="ARBA" id="ARBA00022777"/>
    </source>
</evidence>
<dbReference type="PANTHER" id="PTHR13954:SF6">
    <property type="entry name" value="NON-SPECIFIC SERINE_THREONINE PROTEIN KINASE"/>
    <property type="match status" value="1"/>
</dbReference>
<dbReference type="Gene3D" id="3.30.200.20">
    <property type="entry name" value="Phosphorylase Kinase, domain 1"/>
    <property type="match status" value="1"/>
</dbReference>
<dbReference type="SUPFAM" id="SSF56112">
    <property type="entry name" value="Protein kinase-like (PK-like)"/>
    <property type="match status" value="1"/>
</dbReference>
<feature type="domain" description="KEN" evidence="23">
    <location>
        <begin position="1070"/>
        <end position="1202"/>
    </location>
</feature>
<sequence length="1208" mass="134029">MLRRPPGHVAPQRKYLLALALILLPWLPLADAQQQHQRPPSPARHRSPAEHEQHAALNLAATTVAGQQAADTPRIHRHGKPSSADSSEDNEESRLRILARSNSHHFIPDDARAHALAPDLSVRAPPPSQYRGPSPGAGLSQHVARSLEDWEVEDFVLLATVDGDLYASDRKTGQERWHFKADHPMVETRHFRTNSSVLDDDYDPIDHYIWVVEPTRDGELYLWRPNEQGAGLAKMALTMKKVVEELAPWNDKANGVLYTGDKKTTMVTLNAATGTIIKQFGSSGSYVNKVESESCFKPNALADGEEECNEDRTITLGRTEYTVSIHRSDGSPIASLKYSEWGPNTQDNDLIQQNILTKDSRYVTGQHDGKVYGFEYGRFSEERPYFTRTLSSPVARVFDVLHRWGSAPGADPELIVLPQPPLPASDEDSARLRSEKVFINQTEEGSWYALSASRYPLILSAPVAPIHRVDWWRIKEAWDLLPESQKSRALVGTHQLPDGLGTADRVKQPSRLLLDAPRGDLERLPDAETPQLLPPPQPEPSRIIDTAKKVPLFVVSTVFDLVSNPAAIVIALITGWIFRDWVFRDWLPKVGRVSSGKAGLLASRIEVNPTMPNSTSAAEPNAAAIVAEPKAEVTPADAVPVAVPAETPPEANPDTPPAPREPAVDPAEQPELNAEPAEGADAPAGETVKKKKAHRGRRGGAKHRKGNKDKRENSQSREESPPQESVEEVVNKAKTLIREPKLEPDIITVAGDADEVSGHILKMGSLEVNEAEQLGTGSNGTIVFAGKWDGRDVAVKRMLVQFNEIASQETRLLRESDDHPNVIRYYAQQERAAFLYIALELCQASLADIVQKPHAYRELAQAGERDMPGVLYQIANGLSHLHSLRIVHRDLKPQNILVNMGKNGRPRILVSDFGLCKKLEGGQSSFGATTAHAAGTTGWRAPELLIDDDGPGPSTMTLTDPGSSLHSASGSGLVEGPGPHSRRVTRAIDIFSLGLVFFYVLTRGNHPFDCGDRFMREVNIRKGIYSLQLLDSLGDFAFEARDLIGSMLNAKPKQRPTALEVMAHPFFWSPKKRLSFLCDVSDHFEKEPRDPPSPALSHLESYAPSVVQGDFLKHLPREFVESLGKQRKYRGDRLLDLLRALRNKRNHYEDMPDSLKKIVGSLPDGYLAFWACRFPNLLITCWNVVYDLRWEETDRFRDYYVPAPPSSL</sequence>
<dbReference type="GeneID" id="87833784"/>
<dbReference type="FunFam" id="1.20.1440.180:FF:000002">
    <property type="entry name" value="Serine/threonine-protein kinase/endoribonuclease IRE1"/>
    <property type="match status" value="1"/>
</dbReference>
<evidence type="ECO:0000256" key="14">
    <source>
        <dbReference type="ARBA" id="ARBA00022989"/>
    </source>
</evidence>
<evidence type="ECO:0000256" key="3">
    <source>
        <dbReference type="ARBA" id="ARBA00012513"/>
    </source>
</evidence>
<dbReference type="InterPro" id="IPR008271">
    <property type="entry name" value="Ser/Thr_kinase_AS"/>
</dbReference>
<dbReference type="GO" id="GO:0070059">
    <property type="term" value="P:intrinsic apoptotic signaling pathway in response to endoplasmic reticulum stress"/>
    <property type="evidence" value="ECO:0007669"/>
    <property type="project" value="TreeGrafter"/>
</dbReference>
<keyword evidence="6" id="KW-0812">Transmembrane</keyword>
<dbReference type="SUPFAM" id="SSF50998">
    <property type="entry name" value="Quinoprotein alcohol dehydrogenase-like"/>
    <property type="match status" value="1"/>
</dbReference>
<reference evidence="24" key="2">
    <citation type="submission" date="2023-05" db="EMBL/GenBank/DDBJ databases">
        <authorList>
            <consortium name="Lawrence Berkeley National Laboratory"/>
            <person name="Steindorff A."/>
            <person name="Hensen N."/>
            <person name="Bonometti L."/>
            <person name="Westerberg I."/>
            <person name="Brannstrom I.O."/>
            <person name="Guillou S."/>
            <person name="Cros-Aarteil S."/>
            <person name="Calhoun S."/>
            <person name="Haridas S."/>
            <person name="Kuo A."/>
            <person name="Mondo S."/>
            <person name="Pangilinan J."/>
            <person name="Riley R."/>
            <person name="Labutti K."/>
            <person name="Andreopoulos B."/>
            <person name="Lipzen A."/>
            <person name="Chen C."/>
            <person name="Yanf M."/>
            <person name="Daum C."/>
            <person name="Ng V."/>
            <person name="Clum A."/>
            <person name="Ohm R."/>
            <person name="Martin F."/>
            <person name="Silar P."/>
            <person name="Natvig D."/>
            <person name="Lalanne C."/>
            <person name="Gautier V."/>
            <person name="Ament-Velasquez S.L."/>
            <person name="Kruys A."/>
            <person name="Hutchinson M.I."/>
            <person name="Powell A.J."/>
            <person name="Barry K."/>
            <person name="Miller A.N."/>
            <person name="Grigoriev I.V."/>
            <person name="Debuchy R."/>
            <person name="Gladieux P."/>
            <person name="Thoren M.H."/>
            <person name="Johannesson H."/>
        </authorList>
    </citation>
    <scope>NUCLEOTIDE SEQUENCE</scope>
    <source>
        <strain evidence="24">CBS 731.68</strain>
    </source>
</reference>
<dbReference type="CDD" id="cd10422">
    <property type="entry name" value="RNase_Ire1"/>
    <property type="match status" value="1"/>
</dbReference>
<evidence type="ECO:0000259" key="22">
    <source>
        <dbReference type="PROSITE" id="PS50011"/>
    </source>
</evidence>
<evidence type="ECO:0000256" key="18">
    <source>
        <dbReference type="ARBA" id="ARBA00048977"/>
    </source>
</evidence>
<keyword evidence="7" id="KW-0479">Metal-binding</keyword>
<dbReference type="AlphaFoldDB" id="A0AAN6Z476"/>
<dbReference type="SMART" id="SM00220">
    <property type="entry name" value="S_TKc"/>
    <property type="match status" value="1"/>
</dbReference>
<evidence type="ECO:0000256" key="4">
    <source>
        <dbReference type="ARBA" id="ARBA00022527"/>
    </source>
</evidence>
<feature type="compositionally biased region" description="Pro residues" evidence="20">
    <location>
        <begin position="646"/>
        <end position="660"/>
    </location>
</feature>
<feature type="region of interest" description="Disordered" evidence="20">
    <location>
        <begin position="950"/>
        <end position="980"/>
    </location>
</feature>
<dbReference type="PROSITE" id="PS51392">
    <property type="entry name" value="KEN"/>
    <property type="match status" value="1"/>
</dbReference>
<evidence type="ECO:0000256" key="20">
    <source>
        <dbReference type="SAM" id="MobiDB-lite"/>
    </source>
</evidence>
<proteinExistence type="predicted"/>
<feature type="binding site" evidence="19">
    <location>
        <position position="796"/>
    </location>
    <ligand>
        <name>ATP</name>
        <dbReference type="ChEBI" id="CHEBI:30616"/>
    </ligand>
</feature>
<dbReference type="PANTHER" id="PTHR13954">
    <property type="entry name" value="IRE1-RELATED"/>
    <property type="match status" value="1"/>
</dbReference>
<evidence type="ECO:0000256" key="13">
    <source>
        <dbReference type="ARBA" id="ARBA00022842"/>
    </source>
</evidence>
<comment type="subcellular location">
    <subcellularLocation>
        <location evidence="2">Membrane</location>
        <topology evidence="2">Single-pass type I membrane protein</topology>
    </subcellularLocation>
</comment>
<evidence type="ECO:0000256" key="1">
    <source>
        <dbReference type="ARBA" id="ARBA00001946"/>
    </source>
</evidence>
<dbReference type="Pfam" id="PF00069">
    <property type="entry name" value="Pkinase"/>
    <property type="match status" value="2"/>
</dbReference>
<name>A0AAN6Z476_9PEZI</name>
<dbReference type="InterPro" id="IPR011009">
    <property type="entry name" value="Kinase-like_dom_sf"/>
</dbReference>
<feature type="domain" description="Protein kinase" evidence="22">
    <location>
        <begin position="768"/>
        <end position="1067"/>
    </location>
</feature>
<dbReference type="Gene3D" id="2.130.10.10">
    <property type="entry name" value="YVTN repeat-like/Quinoprotein amine dehydrogenase"/>
    <property type="match status" value="1"/>
</dbReference>
<keyword evidence="13" id="KW-0460">Magnesium</keyword>
<feature type="compositionally biased region" description="Low complexity" evidence="20">
    <location>
        <begin position="962"/>
        <end position="972"/>
    </location>
</feature>
<keyword evidence="4" id="KW-0723">Serine/threonine-protein kinase</keyword>
<dbReference type="PROSITE" id="PS00107">
    <property type="entry name" value="PROTEIN_KINASE_ATP"/>
    <property type="match status" value="1"/>
</dbReference>
<dbReference type="FunFam" id="1.10.510.10:FF:000572">
    <property type="entry name" value="Serine/threonine-protein kinase/endoribonuclease IRE1"/>
    <property type="match status" value="1"/>
</dbReference>
<dbReference type="CDD" id="cd09769">
    <property type="entry name" value="Luminal_IRE1"/>
    <property type="match status" value="1"/>
</dbReference>
<dbReference type="GO" id="GO:0046872">
    <property type="term" value="F:metal ion binding"/>
    <property type="evidence" value="ECO:0007669"/>
    <property type="project" value="UniProtKB-KW"/>
</dbReference>
<evidence type="ECO:0000256" key="11">
    <source>
        <dbReference type="ARBA" id="ARBA00022801"/>
    </source>
</evidence>
<feature type="region of interest" description="Disordered" evidence="20">
    <location>
        <begin position="65"/>
        <end position="93"/>
    </location>
</feature>
<organism evidence="24 25">
    <name type="scientific">Parathielavia appendiculata</name>
    <dbReference type="NCBI Taxonomy" id="2587402"/>
    <lineage>
        <taxon>Eukaryota</taxon>
        <taxon>Fungi</taxon>
        <taxon>Dikarya</taxon>
        <taxon>Ascomycota</taxon>
        <taxon>Pezizomycotina</taxon>
        <taxon>Sordariomycetes</taxon>
        <taxon>Sordariomycetidae</taxon>
        <taxon>Sordariales</taxon>
        <taxon>Chaetomiaceae</taxon>
        <taxon>Parathielavia</taxon>
    </lineage>
</organism>
<dbReference type="InterPro" id="IPR045133">
    <property type="entry name" value="IRE1/2-like"/>
</dbReference>
<evidence type="ECO:0000256" key="17">
    <source>
        <dbReference type="ARBA" id="ARBA00048659"/>
    </source>
</evidence>
<keyword evidence="15" id="KW-0472">Membrane</keyword>
<feature type="region of interest" description="Disordered" evidence="20">
    <location>
        <begin position="121"/>
        <end position="142"/>
    </location>
</feature>
<dbReference type="InterPro" id="IPR000719">
    <property type="entry name" value="Prot_kinase_dom"/>
</dbReference>
<dbReference type="Gene3D" id="1.20.1440.180">
    <property type="entry name" value="KEN domain"/>
    <property type="match status" value="1"/>
</dbReference>
<reference evidence="24" key="1">
    <citation type="journal article" date="2023" name="Mol. Phylogenet. Evol.">
        <title>Genome-scale phylogeny and comparative genomics of the fungal order Sordariales.</title>
        <authorList>
            <person name="Hensen N."/>
            <person name="Bonometti L."/>
            <person name="Westerberg I."/>
            <person name="Brannstrom I.O."/>
            <person name="Guillou S."/>
            <person name="Cros-Aarteil S."/>
            <person name="Calhoun S."/>
            <person name="Haridas S."/>
            <person name="Kuo A."/>
            <person name="Mondo S."/>
            <person name="Pangilinan J."/>
            <person name="Riley R."/>
            <person name="LaButti K."/>
            <person name="Andreopoulos B."/>
            <person name="Lipzen A."/>
            <person name="Chen C."/>
            <person name="Yan M."/>
            <person name="Daum C."/>
            <person name="Ng V."/>
            <person name="Clum A."/>
            <person name="Steindorff A."/>
            <person name="Ohm R.A."/>
            <person name="Martin F."/>
            <person name="Silar P."/>
            <person name="Natvig D.O."/>
            <person name="Lalanne C."/>
            <person name="Gautier V."/>
            <person name="Ament-Velasquez S.L."/>
            <person name="Kruys A."/>
            <person name="Hutchinson M.I."/>
            <person name="Powell A.J."/>
            <person name="Barry K."/>
            <person name="Miller A.N."/>
            <person name="Grigoriev I.V."/>
            <person name="Debuchy R."/>
            <person name="Gladieux P."/>
            <person name="Hiltunen Thoren M."/>
            <person name="Johannesson H."/>
        </authorList>
    </citation>
    <scope>NUCLEOTIDE SEQUENCE</scope>
    <source>
        <strain evidence="24">CBS 731.68</strain>
    </source>
</reference>
<dbReference type="GO" id="GO:0005524">
    <property type="term" value="F:ATP binding"/>
    <property type="evidence" value="ECO:0007669"/>
    <property type="project" value="UniProtKB-UniRule"/>
</dbReference>
<comment type="cofactor">
    <cofactor evidence="1">
        <name>Mg(2+)</name>
        <dbReference type="ChEBI" id="CHEBI:18420"/>
    </cofactor>
</comment>
<keyword evidence="10" id="KW-0418">Kinase</keyword>
<accession>A0AAN6Z476</accession>
<dbReference type="FunFam" id="3.30.200.20:FF:000077">
    <property type="entry name" value="Putative Serine/threonine-protein kinase/endoribonuclease IRE1"/>
    <property type="match status" value="1"/>
</dbReference>
<keyword evidence="9 19" id="KW-0547">Nucleotide-binding</keyword>
<evidence type="ECO:0000256" key="19">
    <source>
        <dbReference type="PROSITE-ProRule" id="PRU10141"/>
    </source>
</evidence>
<dbReference type="SMART" id="SM00580">
    <property type="entry name" value="PUG"/>
    <property type="match status" value="1"/>
</dbReference>
<dbReference type="InterPro" id="IPR010513">
    <property type="entry name" value="KEN_dom"/>
</dbReference>
<feature type="compositionally biased region" description="Low complexity" evidence="20">
    <location>
        <begin position="674"/>
        <end position="686"/>
    </location>
</feature>
<dbReference type="Proteomes" id="UP001302602">
    <property type="component" value="Unassembled WGS sequence"/>
</dbReference>
<dbReference type="GO" id="GO:0016787">
    <property type="term" value="F:hydrolase activity"/>
    <property type="evidence" value="ECO:0007669"/>
    <property type="project" value="UniProtKB-KW"/>
</dbReference>
<dbReference type="InterPro" id="IPR015943">
    <property type="entry name" value="WD40/YVTN_repeat-like_dom_sf"/>
</dbReference>
<feature type="region of interest" description="Disordered" evidence="20">
    <location>
        <begin position="519"/>
        <end position="540"/>
    </location>
</feature>
<feature type="region of interest" description="Disordered" evidence="20">
    <location>
        <begin position="33"/>
        <end position="53"/>
    </location>
</feature>
<keyword evidence="8 21" id="KW-0732">Signal</keyword>
<keyword evidence="12 19" id="KW-0067">ATP-binding</keyword>
<keyword evidence="14" id="KW-1133">Transmembrane helix</keyword>
<dbReference type="InterPro" id="IPR018391">
    <property type="entry name" value="PQQ_b-propeller_rpt"/>
</dbReference>
<dbReference type="Gene3D" id="1.10.510.10">
    <property type="entry name" value="Transferase(Phosphotransferase) domain 1"/>
    <property type="match status" value="1"/>
</dbReference>
<evidence type="ECO:0000313" key="24">
    <source>
        <dbReference type="EMBL" id="KAK4124372.1"/>
    </source>
</evidence>
<evidence type="ECO:0000256" key="12">
    <source>
        <dbReference type="ARBA" id="ARBA00022840"/>
    </source>
</evidence>